<feature type="compositionally biased region" description="Polar residues" evidence="1">
    <location>
        <begin position="665"/>
        <end position="681"/>
    </location>
</feature>
<gene>
    <name evidence="2" type="ORF">DB88DRAFT_470370</name>
</gene>
<reference evidence="2" key="1">
    <citation type="submission" date="2023-02" db="EMBL/GenBank/DDBJ databases">
        <title>Identification and recombinant expression of a fungal hydrolase from Papiliotrema laurentii that hydrolyzes apple cutin and clears colloidal polyester polyurethane.</title>
        <authorList>
            <consortium name="DOE Joint Genome Institute"/>
            <person name="Roman V.A."/>
            <person name="Bojanowski C."/>
            <person name="Crable B.R."/>
            <person name="Wagner D.N."/>
            <person name="Hung C.S."/>
            <person name="Nadeau L.J."/>
            <person name="Schratz L."/>
            <person name="Haridas S."/>
            <person name="Pangilinan J."/>
            <person name="Lipzen A."/>
            <person name="Na H."/>
            <person name="Yan M."/>
            <person name="Ng V."/>
            <person name="Grigoriev I.V."/>
            <person name="Spatafora J.W."/>
            <person name="Barlow D."/>
            <person name="Biffinger J."/>
            <person name="Kelley-Loughnane N."/>
            <person name="Varaljay V.A."/>
            <person name="Crookes-Goodson W.J."/>
        </authorList>
    </citation>
    <scope>NUCLEOTIDE SEQUENCE</scope>
    <source>
        <strain evidence="2">5307AH</strain>
    </source>
</reference>
<feature type="compositionally biased region" description="Low complexity" evidence="1">
    <location>
        <begin position="407"/>
        <end position="418"/>
    </location>
</feature>
<feature type="compositionally biased region" description="Basic and acidic residues" evidence="1">
    <location>
        <begin position="464"/>
        <end position="475"/>
    </location>
</feature>
<organism evidence="2 3">
    <name type="scientific">Papiliotrema laurentii</name>
    <name type="common">Cryptococcus laurentii</name>
    <dbReference type="NCBI Taxonomy" id="5418"/>
    <lineage>
        <taxon>Eukaryota</taxon>
        <taxon>Fungi</taxon>
        <taxon>Dikarya</taxon>
        <taxon>Basidiomycota</taxon>
        <taxon>Agaricomycotina</taxon>
        <taxon>Tremellomycetes</taxon>
        <taxon>Tremellales</taxon>
        <taxon>Rhynchogastremaceae</taxon>
        <taxon>Papiliotrema</taxon>
    </lineage>
</organism>
<evidence type="ECO:0000256" key="1">
    <source>
        <dbReference type="SAM" id="MobiDB-lite"/>
    </source>
</evidence>
<feature type="compositionally biased region" description="Polar residues" evidence="1">
    <location>
        <begin position="716"/>
        <end position="730"/>
    </location>
</feature>
<sequence length="869" mass="95412">MDEKRISVLVERKQDTGELQVRSLTHGPTEVIPGHSGWQCFNDWSTLKGKGTQPSMLFEAFLRRSNELEVGAIKCPPGRDEAAHRSFVRDSHQEHRFLHRVARQWFEQMKHEFQGVNDVEELSLKERVSNRLEYIKACKLHGGMYSNTFKSPDFIPPEEEEAYSDTAIQTWEDRLSKNDPEAQQEFLKSTADVFDNRINMLVISSEARDQIHPFIQVHPGPGLSGETLSHAFASPSLPPPGQGYVVHPDTVGLLDDTEVLTLSKAFKGYLDTCRQHANTIKESDESFPGFFAELQAQIAELSRGMGEVLKARADAVDLSQDEGNQFLRKLRFFRACEGFMQTSHGLQRLSGTHEGHEKAVMDKRMDDLSRQIGEVQSSYREWLLQRKGATLTGEDPSQEEGDPITKGSSGVPGDPPGSTAITTATGDDPKITPIQRTSVAAMVPSGEKTKQKKKKNKNKNKKKKNDEKEKNKDNSESGGGANKESLGLPFIGRQLQDTQFTIFEPHSDSLQQENLGAEFRVHEPSVPDPPLTPLVSKNPSAGIMDLGAGTVDASRMKYHDESHVSQADDGSGKSTKVSVHLDQSIGPHSPAAAVLSAGIQGVHSQSSEPAETARYFQGTSGEIDPVPERTDDAQTDGPLSEGGQQPHEPGRFSIAFGGFIVSGPRQRSTGAPSPGATQSSAHEGHSEKPVRSQKTRTSAPMPLYDHGLTTAAPHQPLQQPRGSVSEADMTSVSPSANLFTYVDPNYSPFQPALEACRDTATGSTWVSGSAYSLNDPTFYPYAPYPPYGYYGFYPYDPQTYLGMPSQPWHTPHGSFYSPGPTVVVSGHTPFEEQIMRAASGDTDDGSQEGGDYDQVKVARSQQNTRRRSM</sequence>
<dbReference type="AlphaFoldDB" id="A0AAD9FWX6"/>
<evidence type="ECO:0000313" key="3">
    <source>
        <dbReference type="Proteomes" id="UP001182556"/>
    </source>
</evidence>
<feature type="region of interest" description="Disordered" evidence="1">
    <location>
        <begin position="389"/>
        <end position="486"/>
    </location>
</feature>
<name>A0AAD9FWX6_PAPLA</name>
<dbReference type="Proteomes" id="UP001182556">
    <property type="component" value="Unassembled WGS sequence"/>
</dbReference>
<feature type="region of interest" description="Disordered" evidence="1">
    <location>
        <begin position="559"/>
        <end position="578"/>
    </location>
</feature>
<dbReference type="EMBL" id="JAODAN010000001">
    <property type="protein sequence ID" value="KAK1927765.1"/>
    <property type="molecule type" value="Genomic_DNA"/>
</dbReference>
<proteinExistence type="predicted"/>
<feature type="compositionally biased region" description="Basic residues" evidence="1">
    <location>
        <begin position="450"/>
        <end position="463"/>
    </location>
</feature>
<feature type="region of interest" description="Disordered" evidence="1">
    <location>
        <begin position="835"/>
        <end position="869"/>
    </location>
</feature>
<evidence type="ECO:0000313" key="2">
    <source>
        <dbReference type="EMBL" id="KAK1927765.1"/>
    </source>
</evidence>
<protein>
    <submittedName>
        <fullName evidence="2">Uncharacterized protein</fullName>
    </submittedName>
</protein>
<comment type="caution">
    <text evidence="2">The sequence shown here is derived from an EMBL/GenBank/DDBJ whole genome shotgun (WGS) entry which is preliminary data.</text>
</comment>
<accession>A0AAD9FWX6</accession>
<feature type="region of interest" description="Disordered" evidence="1">
    <location>
        <begin position="619"/>
        <end position="730"/>
    </location>
</feature>
<keyword evidence="3" id="KW-1185">Reference proteome</keyword>